<dbReference type="RefSeq" id="WP_147403647.1">
    <property type="nucleotide sequence ID" value="NZ_NKDB02000005.1"/>
</dbReference>
<dbReference type="EMBL" id="NKDB02000005">
    <property type="protein sequence ID" value="RKJ94538.1"/>
    <property type="molecule type" value="Genomic_DNA"/>
</dbReference>
<name>A0A420K7W8_9BURK</name>
<gene>
    <name evidence="2" type="ORF">CE154_019685</name>
</gene>
<organism evidence="2 3">
    <name type="scientific">Alicycliphilus denitrificans</name>
    <dbReference type="NCBI Taxonomy" id="179636"/>
    <lineage>
        <taxon>Bacteria</taxon>
        <taxon>Pseudomonadati</taxon>
        <taxon>Pseudomonadota</taxon>
        <taxon>Betaproteobacteria</taxon>
        <taxon>Burkholderiales</taxon>
        <taxon>Comamonadaceae</taxon>
        <taxon>Alicycliphilus</taxon>
    </lineage>
</organism>
<dbReference type="Proteomes" id="UP000216225">
    <property type="component" value="Unassembled WGS sequence"/>
</dbReference>
<accession>A0A420K7W8</accession>
<proteinExistence type="predicted"/>
<reference evidence="2 3" key="1">
    <citation type="submission" date="2018-09" db="EMBL/GenBank/DDBJ databases">
        <title>Genome comparison of Alicycliphilus sp. BQ1, a polyurethanolytic bacterium, with its closest phylogenetic relatives Alicycliphilus denitrificans BC and K601, unable to attack polyurethane.</title>
        <authorList>
            <person name="Loza-Tavera H."/>
            <person name="Lozano L."/>
            <person name="Cevallos M."/>
            <person name="Maya-Lucas O."/>
            <person name="Garcia-Mena J."/>
            <person name="Hernandez J."/>
        </authorList>
    </citation>
    <scope>NUCLEOTIDE SEQUENCE [LARGE SCALE GENOMIC DNA]</scope>
    <source>
        <strain evidence="2 3">BQ1</strain>
    </source>
</reference>
<protein>
    <submittedName>
        <fullName evidence="2">Uncharacterized protein</fullName>
    </submittedName>
</protein>
<evidence type="ECO:0000313" key="2">
    <source>
        <dbReference type="EMBL" id="RKJ94538.1"/>
    </source>
</evidence>
<evidence type="ECO:0000256" key="1">
    <source>
        <dbReference type="SAM" id="Coils"/>
    </source>
</evidence>
<feature type="coiled-coil region" evidence="1">
    <location>
        <begin position="6"/>
        <end position="33"/>
    </location>
</feature>
<evidence type="ECO:0000313" key="3">
    <source>
        <dbReference type="Proteomes" id="UP000216225"/>
    </source>
</evidence>
<comment type="caution">
    <text evidence="2">The sequence shown here is derived from an EMBL/GenBank/DDBJ whole genome shotgun (WGS) entry which is preliminary data.</text>
</comment>
<keyword evidence="1" id="KW-0175">Coiled coil</keyword>
<sequence>MLCGEIDRHQRSVQALQTEMATLQVRVSALDRTMALFSPSLNPAAAGAVHAHAGKYGSFGGLTAFVREQLHSAGKSGVDTLALMDRAALRFDIDLYPPGARKRFKDTITWSLRHLQRNRLVEVAQDSRGGHRPKVWRSVEETTLQDLAAQVEAPNARDTYAS</sequence>
<dbReference type="AlphaFoldDB" id="A0A420K7W8"/>